<protein>
    <submittedName>
        <fullName evidence="1">Uncharacterized protein</fullName>
    </submittedName>
</protein>
<organism evidence="1 2">
    <name type="scientific">Cupriavidus necator (strain ATCC 43291 / DSM 13513 / CCUG 52238 / LMG 8453 / N-1)</name>
    <name type="common">Ralstonia eutropha</name>
    <dbReference type="NCBI Taxonomy" id="1042878"/>
    <lineage>
        <taxon>Bacteria</taxon>
        <taxon>Pseudomonadati</taxon>
        <taxon>Pseudomonadota</taxon>
        <taxon>Betaproteobacteria</taxon>
        <taxon>Burkholderiales</taxon>
        <taxon>Burkholderiaceae</taxon>
        <taxon>Cupriavidus</taxon>
    </lineage>
</organism>
<proteinExistence type="predicted"/>
<gene>
    <name evidence="1" type="ordered locus">CNE_BB2p02070</name>
</gene>
<reference evidence="1 2" key="1">
    <citation type="journal article" date="2011" name="J. Bacteriol.">
        <title>Complete genome sequence of the type strain Cupriavidus necator N-1.</title>
        <authorList>
            <person name="Poehlein A."/>
            <person name="Kusian B."/>
            <person name="Friedrich B."/>
            <person name="Daniel R."/>
            <person name="Bowien B."/>
        </authorList>
    </citation>
    <scope>NUCLEOTIDE SEQUENCE [LARGE SCALE GENOMIC DNA]</scope>
    <source>
        <strain evidence="2">ATCC 43291 / DSM 13513 / CCUG 52238 / LMG 8453 / N-1</strain>
        <plasmid evidence="1 2">pBB2</plasmid>
    </source>
</reference>
<dbReference type="EMBL" id="CP002880">
    <property type="protein sequence ID" value="AEI83018.1"/>
    <property type="molecule type" value="Genomic_DNA"/>
</dbReference>
<evidence type="ECO:0000313" key="1">
    <source>
        <dbReference type="EMBL" id="AEI83018.1"/>
    </source>
</evidence>
<dbReference type="Proteomes" id="UP000006798">
    <property type="component" value="Plasmid pBB2"/>
</dbReference>
<sequence>MLAGRQRLDARAALARAYGHVGVPVSTEAEVQTGGVHA</sequence>
<evidence type="ECO:0000313" key="2">
    <source>
        <dbReference type="Proteomes" id="UP000006798"/>
    </source>
</evidence>
<dbReference type="HOGENOM" id="CLU_3327038_0_0_4"/>
<geneLocation type="plasmid" evidence="1 2">
    <name>pBB2</name>
</geneLocation>
<dbReference type="AlphaFoldDB" id="F8GYS7"/>
<name>F8GYS7_CUPNN</name>
<accession>F8GYS7</accession>
<dbReference type="KEGG" id="cnc:CNE_BB2p02070"/>
<keyword evidence="1" id="KW-0614">Plasmid</keyword>